<feature type="transmembrane region" description="Helical" evidence="2">
    <location>
        <begin position="176"/>
        <end position="197"/>
    </location>
</feature>
<evidence type="ECO:0000256" key="2">
    <source>
        <dbReference type="SAM" id="Phobius"/>
    </source>
</evidence>
<feature type="region of interest" description="Disordered" evidence="1">
    <location>
        <begin position="227"/>
        <end position="249"/>
    </location>
</feature>
<dbReference type="EMBL" id="SOAU01000001">
    <property type="protein sequence ID" value="TDT18073.1"/>
    <property type="molecule type" value="Genomic_DNA"/>
</dbReference>
<dbReference type="InterPro" id="IPR018723">
    <property type="entry name" value="DUF2254_membrane"/>
</dbReference>
<dbReference type="AlphaFoldDB" id="A0A4R7I5V5"/>
<dbReference type="Proteomes" id="UP000294558">
    <property type="component" value="Unassembled WGS sequence"/>
</dbReference>
<feature type="transmembrane region" description="Helical" evidence="2">
    <location>
        <begin position="99"/>
        <end position="125"/>
    </location>
</feature>
<comment type="caution">
    <text evidence="3">The sequence shown here is derived from an EMBL/GenBank/DDBJ whole genome shotgun (WGS) entry which is preliminary data.</text>
</comment>
<sequence>MRVAVGCDRGEVAAKSSVGPTWLDVGDTGYSVRMTSWLRDHIGIVRLRQLVEDARHRLALVPLTFLFAGVVLSQVTLVIDRQLDGESLPNFFETTVDSARAILGAIAGGLITAVTLLVSMVLVAVQLASGQLSPRTLRNWLGDRILQRAVGVVLGTTVFCLLGLRSARQLGDDLSIVPSTTVLVGVVLAIVSLVYVVRAIDQVTTNLQIGTIAQRLTDDTISTIRANGATRGAAPRRAPLAHDRRDDPDDIPGDAIPVEADTAGWVQQIDTAQIVEVSPEGTTVWVVVTHGGYAMSRSPLAWVSGLPDRNSDRNNDRNDDRDRDEIVDDIRNCFALGPSRTMQQDVGFGMAQLTDIAVRALSPGVNDPQTARDLTMHLGEILREVWTHERATETIDEDGRIVHRTVATHEQLLRAALDPIRHHGRHDPDVMRTLAGMLTSLRSEIERLDLPGPVEPIDEWLAEMDEIVDETGWSTRARHELSTTLAV</sequence>
<feature type="compositionally biased region" description="Basic and acidic residues" evidence="1">
    <location>
        <begin position="309"/>
        <end position="323"/>
    </location>
</feature>
<gene>
    <name evidence="3" type="ORF">BDK89_3687</name>
</gene>
<evidence type="ECO:0000313" key="4">
    <source>
        <dbReference type="Proteomes" id="UP000294558"/>
    </source>
</evidence>
<dbReference type="Pfam" id="PF10011">
    <property type="entry name" value="DUF2254"/>
    <property type="match status" value="1"/>
</dbReference>
<keyword evidence="2" id="KW-1133">Transmembrane helix</keyword>
<protein>
    <submittedName>
        <fullName evidence="3">Putative membrane protein</fullName>
    </submittedName>
</protein>
<accession>A0A4R7I5V5</accession>
<organism evidence="3 4">
    <name type="scientific">Ilumatobacter fluminis</name>
    <dbReference type="NCBI Taxonomy" id="467091"/>
    <lineage>
        <taxon>Bacteria</taxon>
        <taxon>Bacillati</taxon>
        <taxon>Actinomycetota</taxon>
        <taxon>Acidimicrobiia</taxon>
        <taxon>Acidimicrobiales</taxon>
        <taxon>Ilumatobacteraceae</taxon>
        <taxon>Ilumatobacter</taxon>
    </lineage>
</organism>
<name>A0A4R7I5V5_9ACTN</name>
<keyword evidence="4" id="KW-1185">Reference proteome</keyword>
<feature type="transmembrane region" description="Helical" evidence="2">
    <location>
        <begin position="145"/>
        <end position="164"/>
    </location>
</feature>
<feature type="transmembrane region" description="Helical" evidence="2">
    <location>
        <begin position="58"/>
        <end position="79"/>
    </location>
</feature>
<keyword evidence="2" id="KW-0472">Membrane</keyword>
<feature type="compositionally biased region" description="Low complexity" evidence="1">
    <location>
        <begin position="227"/>
        <end position="238"/>
    </location>
</feature>
<feature type="region of interest" description="Disordered" evidence="1">
    <location>
        <begin position="302"/>
        <end position="323"/>
    </location>
</feature>
<keyword evidence="2" id="KW-0812">Transmembrane</keyword>
<reference evidence="3 4" key="1">
    <citation type="submission" date="2019-03" db="EMBL/GenBank/DDBJ databases">
        <title>Sequencing the genomes of 1000 actinobacteria strains.</title>
        <authorList>
            <person name="Klenk H.-P."/>
        </authorList>
    </citation>
    <scope>NUCLEOTIDE SEQUENCE [LARGE SCALE GENOMIC DNA]</scope>
    <source>
        <strain evidence="3 4">DSM 18936</strain>
    </source>
</reference>
<proteinExistence type="predicted"/>
<evidence type="ECO:0000313" key="3">
    <source>
        <dbReference type="EMBL" id="TDT18073.1"/>
    </source>
</evidence>
<evidence type="ECO:0000256" key="1">
    <source>
        <dbReference type="SAM" id="MobiDB-lite"/>
    </source>
</evidence>